<comment type="caution">
    <text evidence="2">The sequence shown here is derived from an EMBL/GenBank/DDBJ whole genome shotgun (WGS) entry which is preliminary data.</text>
</comment>
<feature type="region of interest" description="Disordered" evidence="1">
    <location>
        <begin position="356"/>
        <end position="394"/>
    </location>
</feature>
<feature type="compositionally biased region" description="Acidic residues" evidence="1">
    <location>
        <begin position="358"/>
        <end position="368"/>
    </location>
</feature>
<accession>A0A8J7PF17</accession>
<organism evidence="2 3">
    <name type="scientific">Candidatus Obscuribacter phosphatis</name>
    <dbReference type="NCBI Taxonomy" id="1906157"/>
    <lineage>
        <taxon>Bacteria</taxon>
        <taxon>Bacillati</taxon>
        <taxon>Candidatus Melainabacteria</taxon>
        <taxon>Candidatus Obscuribacterales</taxon>
        <taxon>Candidatus Obscuribacteraceae</taxon>
        <taxon>Candidatus Obscuribacter</taxon>
    </lineage>
</organism>
<feature type="compositionally biased region" description="Basic and acidic residues" evidence="1">
    <location>
        <begin position="369"/>
        <end position="380"/>
    </location>
</feature>
<reference evidence="2" key="1">
    <citation type="submission" date="2021-02" db="EMBL/GenBank/DDBJ databases">
        <title>Genome-Resolved Metagenomics of a Microbial Community Performing Photosynthetic Biological Nutrient Removal.</title>
        <authorList>
            <person name="Mcdaniel E.A."/>
        </authorList>
    </citation>
    <scope>NUCLEOTIDE SEQUENCE</scope>
    <source>
        <strain evidence="2">UWPOB_OBS1</strain>
    </source>
</reference>
<evidence type="ECO:0000313" key="2">
    <source>
        <dbReference type="EMBL" id="MBN8658725.1"/>
    </source>
</evidence>
<sequence length="428" mass="47789">MRDSPEERERKRILEMLKGTLFPCVRAKVTFDRKNADIYEWKPLGRSNASRGYNGKLVYLPLAEQLGVGLLYDQGDTFAHVRDVELGQWNLTIKAAMDVAVTNLKKISPPDFRRIEDGINLFVAAWPDEHTSARLLVPEIFAGSPGGIKGPLVVIAPSADRILLCDAFDISAMMLMFEIAASLWQAPRPIPMLPLLFRSGTWDILKLPPDHPCYYDLKLFSLAALNLMYQQESERIAIETNDSVFSPSLELVQDFDEGRLYTKVIVPEGRRSILPLAEYIEFFREGAEGQYESLAVVSLNRARAGLGARMEVDENFPPRIILHSFPDKKQLSELGFEKPSTLPVYVPPPEAAIKNDAETEEELEEQENDDSKEAVGEKASAENVSELNDEASLKPVIDQTVNQATASAIDIALDQVPQEEAKEISDSV</sequence>
<dbReference type="Proteomes" id="UP000664277">
    <property type="component" value="Unassembled WGS sequence"/>
</dbReference>
<evidence type="ECO:0000256" key="1">
    <source>
        <dbReference type="SAM" id="MobiDB-lite"/>
    </source>
</evidence>
<dbReference type="EMBL" id="JAFLCK010000001">
    <property type="protein sequence ID" value="MBN8658725.1"/>
    <property type="molecule type" value="Genomic_DNA"/>
</dbReference>
<gene>
    <name evidence="2" type="ORF">J0M35_00045</name>
</gene>
<proteinExistence type="predicted"/>
<evidence type="ECO:0000313" key="3">
    <source>
        <dbReference type="Proteomes" id="UP000664277"/>
    </source>
</evidence>
<protein>
    <submittedName>
        <fullName evidence="2">Uncharacterized protein</fullName>
    </submittedName>
</protein>
<dbReference type="AlphaFoldDB" id="A0A8J7PF17"/>
<name>A0A8J7PF17_9BACT</name>